<keyword evidence="6" id="KW-0812">Transmembrane</keyword>
<dbReference type="Pfam" id="PF13855">
    <property type="entry name" value="LRR_8"/>
    <property type="match status" value="2"/>
</dbReference>
<evidence type="ECO:0000256" key="5">
    <source>
        <dbReference type="ARBA" id="ARBA00022614"/>
    </source>
</evidence>
<dbReference type="SUPFAM" id="SSF52058">
    <property type="entry name" value="L domain-like"/>
    <property type="match status" value="2"/>
</dbReference>
<evidence type="ECO:0000256" key="1">
    <source>
        <dbReference type="ARBA" id="ARBA00004236"/>
    </source>
</evidence>
<proteinExistence type="inferred from homology"/>
<evidence type="ECO:0000313" key="14">
    <source>
        <dbReference type="Proteomes" id="UP001281410"/>
    </source>
</evidence>
<evidence type="ECO:0000256" key="10">
    <source>
        <dbReference type="ARBA" id="ARBA00023136"/>
    </source>
</evidence>
<evidence type="ECO:0000256" key="7">
    <source>
        <dbReference type="ARBA" id="ARBA00022729"/>
    </source>
</evidence>
<keyword evidence="14" id="KW-1185">Reference proteome</keyword>
<evidence type="ECO:0000256" key="8">
    <source>
        <dbReference type="ARBA" id="ARBA00022737"/>
    </source>
</evidence>
<dbReference type="GO" id="GO:0005886">
    <property type="term" value="C:plasma membrane"/>
    <property type="evidence" value="ECO:0007669"/>
    <property type="project" value="UniProtKB-SubCell"/>
</dbReference>
<evidence type="ECO:0008006" key="15">
    <source>
        <dbReference type="Google" id="ProtNLM"/>
    </source>
</evidence>
<comment type="similarity">
    <text evidence="3">Belongs to the RLP family.</text>
</comment>
<dbReference type="Pfam" id="PF00560">
    <property type="entry name" value="LRR_1"/>
    <property type="match status" value="7"/>
</dbReference>
<dbReference type="Pfam" id="PF13516">
    <property type="entry name" value="LRR_6"/>
    <property type="match status" value="1"/>
</dbReference>
<dbReference type="PANTHER" id="PTHR48061">
    <property type="entry name" value="LEUCINE-RICH REPEAT RECEPTOR PROTEIN KINASE EMS1-LIKE-RELATED"/>
    <property type="match status" value="1"/>
</dbReference>
<gene>
    <name evidence="13" type="ORF">Dsin_007557</name>
</gene>
<evidence type="ECO:0000313" key="13">
    <source>
        <dbReference type="EMBL" id="KAK3227695.1"/>
    </source>
</evidence>
<name>A0AAE0EII9_9ROSI</name>
<keyword evidence="5" id="KW-0433">Leucine-rich repeat</keyword>
<sequence>MANLTQLVLLDLSYNKFTGPIPSLHMSKSLTYLDLSHNVLTGAISSTGWEQLLNLVYVNLRHNSLSGSNPPSLFALPPLQRLELAYNQFGGHIPDFSNASSSLLATLDLSGNRLEGTIPMSVFELKNLNTLSLSANKFNGTMQLDLIQRLSSLTTLALSYNSLAVFVSDSSFLPQFTTLRLASCKLSVIPNLKNQSRLVEIDLSDNQISGEIPSWIWEVGDGKLFHLNLSRNSLVGLQEPFSFPSLLVLDLHSNRLQGKIPLPPTSALHVDYSNNNFSSSMPHDIGNFPPYTTFFSLSNNKITGFIPESICKAIYLLVLDLSTNNLSGSIPPCLIQSSENLGVLNLRRNSLNGTISDKFPANCRLQTLNMNGNQLEGIIPKSLANCRALEVLDLGNNHINDAFPCWLKNVSSLCVLVLRSNRFNGNINCLEHDISWPKLQIFDLGSNNFTGKLPQKGLTTWEAMMVDEHKPQSQLEHLRTEILAFSQLYYQDAVTVTSKGLEMELEKILTLFTYIDLSSNNFQGPIPEEIGLLKSLYVLNLSHNALTGSIPFTIGKLGQLESLDLSMNNLSGAIPTQLASLNFLSFLNLSYNHLVGKIPSCTQLQSFTSISFEGNEGLYGPPLTNDDRTTNSSELPAASSNEFEFDWQFIIATGAGFGVGFGTVVASPVYF</sequence>
<dbReference type="AlphaFoldDB" id="A0AAE0EII9"/>
<keyword evidence="12" id="KW-0325">Glycoprotein</keyword>
<dbReference type="FunFam" id="3.80.10.10:FF:000213">
    <property type="entry name" value="Tyrosine-sulfated glycopeptide receptor 1"/>
    <property type="match status" value="2"/>
</dbReference>
<comment type="subcellular location">
    <subcellularLocation>
        <location evidence="1">Cell membrane</location>
    </subcellularLocation>
    <subcellularLocation>
        <location evidence="2">Membrane</location>
        <topology evidence="2">Single-pass type I membrane protein</topology>
    </subcellularLocation>
</comment>
<dbReference type="InterPro" id="IPR032675">
    <property type="entry name" value="LRR_dom_sf"/>
</dbReference>
<dbReference type="Gene3D" id="3.80.10.10">
    <property type="entry name" value="Ribonuclease Inhibitor"/>
    <property type="match status" value="4"/>
</dbReference>
<comment type="caution">
    <text evidence="13">The sequence shown here is derived from an EMBL/GenBank/DDBJ whole genome shotgun (WGS) entry which is preliminary data.</text>
</comment>
<dbReference type="EMBL" id="JANJYJ010000002">
    <property type="protein sequence ID" value="KAK3227695.1"/>
    <property type="molecule type" value="Genomic_DNA"/>
</dbReference>
<accession>A0AAE0EII9</accession>
<evidence type="ECO:0000256" key="11">
    <source>
        <dbReference type="ARBA" id="ARBA00023170"/>
    </source>
</evidence>
<dbReference type="PRINTS" id="PR00019">
    <property type="entry name" value="LEURICHRPT"/>
</dbReference>
<organism evidence="13 14">
    <name type="scientific">Dipteronia sinensis</name>
    <dbReference type="NCBI Taxonomy" id="43782"/>
    <lineage>
        <taxon>Eukaryota</taxon>
        <taxon>Viridiplantae</taxon>
        <taxon>Streptophyta</taxon>
        <taxon>Embryophyta</taxon>
        <taxon>Tracheophyta</taxon>
        <taxon>Spermatophyta</taxon>
        <taxon>Magnoliopsida</taxon>
        <taxon>eudicotyledons</taxon>
        <taxon>Gunneridae</taxon>
        <taxon>Pentapetalae</taxon>
        <taxon>rosids</taxon>
        <taxon>malvids</taxon>
        <taxon>Sapindales</taxon>
        <taxon>Sapindaceae</taxon>
        <taxon>Hippocastanoideae</taxon>
        <taxon>Acereae</taxon>
        <taxon>Dipteronia</taxon>
    </lineage>
</organism>
<keyword evidence="7" id="KW-0732">Signal</keyword>
<evidence type="ECO:0000256" key="12">
    <source>
        <dbReference type="ARBA" id="ARBA00023180"/>
    </source>
</evidence>
<evidence type="ECO:0000256" key="3">
    <source>
        <dbReference type="ARBA" id="ARBA00009592"/>
    </source>
</evidence>
<evidence type="ECO:0000256" key="9">
    <source>
        <dbReference type="ARBA" id="ARBA00022989"/>
    </source>
</evidence>
<evidence type="ECO:0000256" key="2">
    <source>
        <dbReference type="ARBA" id="ARBA00004479"/>
    </source>
</evidence>
<keyword evidence="4" id="KW-1003">Cell membrane</keyword>
<reference evidence="13" key="1">
    <citation type="journal article" date="2023" name="Plant J.">
        <title>Genome sequences and population genomics provide insights into the demographic history, inbreeding, and mutation load of two 'living fossil' tree species of Dipteronia.</title>
        <authorList>
            <person name="Feng Y."/>
            <person name="Comes H.P."/>
            <person name="Chen J."/>
            <person name="Zhu S."/>
            <person name="Lu R."/>
            <person name="Zhang X."/>
            <person name="Li P."/>
            <person name="Qiu J."/>
            <person name="Olsen K.M."/>
            <person name="Qiu Y."/>
        </authorList>
    </citation>
    <scope>NUCLEOTIDE SEQUENCE</scope>
    <source>
        <strain evidence="13">NBL</strain>
    </source>
</reference>
<dbReference type="PANTHER" id="PTHR48061:SF2">
    <property type="entry name" value="RECEPTOR LIKE PROTEIN 30-LIKE"/>
    <property type="match status" value="1"/>
</dbReference>
<keyword evidence="11" id="KW-0675">Receptor</keyword>
<keyword evidence="9" id="KW-1133">Transmembrane helix</keyword>
<dbReference type="Proteomes" id="UP001281410">
    <property type="component" value="Unassembled WGS sequence"/>
</dbReference>
<evidence type="ECO:0000256" key="4">
    <source>
        <dbReference type="ARBA" id="ARBA00022475"/>
    </source>
</evidence>
<evidence type="ECO:0000256" key="6">
    <source>
        <dbReference type="ARBA" id="ARBA00022692"/>
    </source>
</evidence>
<keyword evidence="10" id="KW-0472">Membrane</keyword>
<dbReference type="InterPro" id="IPR001611">
    <property type="entry name" value="Leu-rich_rpt"/>
</dbReference>
<keyword evidence="8" id="KW-0677">Repeat</keyword>
<dbReference type="InterPro" id="IPR046956">
    <property type="entry name" value="RLP23-like"/>
</dbReference>
<protein>
    <recommendedName>
        <fullName evidence="15">Receptor-like protein 12</fullName>
    </recommendedName>
</protein>